<dbReference type="EMBL" id="JAHRHJ020000001">
    <property type="protein sequence ID" value="KAH9331902.1"/>
    <property type="molecule type" value="Genomic_DNA"/>
</dbReference>
<evidence type="ECO:0000313" key="2">
    <source>
        <dbReference type="Proteomes" id="UP000824469"/>
    </source>
</evidence>
<organism evidence="1 2">
    <name type="scientific">Taxus chinensis</name>
    <name type="common">Chinese yew</name>
    <name type="synonym">Taxus wallichiana var. chinensis</name>
    <dbReference type="NCBI Taxonomy" id="29808"/>
    <lineage>
        <taxon>Eukaryota</taxon>
        <taxon>Viridiplantae</taxon>
        <taxon>Streptophyta</taxon>
        <taxon>Embryophyta</taxon>
        <taxon>Tracheophyta</taxon>
        <taxon>Spermatophyta</taxon>
        <taxon>Pinopsida</taxon>
        <taxon>Pinidae</taxon>
        <taxon>Conifers II</taxon>
        <taxon>Cupressales</taxon>
        <taxon>Taxaceae</taxon>
        <taxon>Taxus</taxon>
    </lineage>
</organism>
<sequence length="54" mass="5843">MTLFFDGTKCQRGGGAGIVLIPLDTEAMPLSFRLNFPCTNNTAEYKALVLGLHV</sequence>
<accession>A0AA38H0K5</accession>
<dbReference type="Gene3D" id="3.30.420.10">
    <property type="entry name" value="Ribonuclease H-like superfamily/Ribonuclease H"/>
    <property type="match status" value="1"/>
</dbReference>
<gene>
    <name evidence="1" type="ORF">KI387_004010</name>
</gene>
<dbReference type="Proteomes" id="UP000824469">
    <property type="component" value="Unassembled WGS sequence"/>
</dbReference>
<dbReference type="PANTHER" id="PTHR48475:SF1">
    <property type="entry name" value="RNASE H TYPE-1 DOMAIN-CONTAINING PROTEIN"/>
    <property type="match status" value="1"/>
</dbReference>
<name>A0AA38H0K5_TAXCH</name>
<dbReference type="GO" id="GO:0003676">
    <property type="term" value="F:nucleic acid binding"/>
    <property type="evidence" value="ECO:0007669"/>
    <property type="project" value="InterPro"/>
</dbReference>
<evidence type="ECO:0008006" key="3">
    <source>
        <dbReference type="Google" id="ProtNLM"/>
    </source>
</evidence>
<dbReference type="PANTHER" id="PTHR48475">
    <property type="entry name" value="RIBONUCLEASE H"/>
    <property type="match status" value="1"/>
</dbReference>
<dbReference type="InterPro" id="IPR036397">
    <property type="entry name" value="RNaseH_sf"/>
</dbReference>
<dbReference type="SUPFAM" id="SSF53098">
    <property type="entry name" value="Ribonuclease H-like"/>
    <property type="match status" value="1"/>
</dbReference>
<dbReference type="InterPro" id="IPR012337">
    <property type="entry name" value="RNaseH-like_sf"/>
</dbReference>
<comment type="caution">
    <text evidence="1">The sequence shown here is derived from an EMBL/GenBank/DDBJ whole genome shotgun (WGS) entry which is preliminary data.</text>
</comment>
<protein>
    <recommendedName>
        <fullName evidence="3">RNase H type-1 domain-containing protein</fullName>
    </recommendedName>
</protein>
<evidence type="ECO:0000313" key="1">
    <source>
        <dbReference type="EMBL" id="KAH9331902.1"/>
    </source>
</evidence>
<dbReference type="AlphaFoldDB" id="A0AA38H0K5"/>
<keyword evidence="2" id="KW-1185">Reference proteome</keyword>
<proteinExistence type="predicted"/>
<feature type="non-terminal residue" evidence="1">
    <location>
        <position position="54"/>
    </location>
</feature>
<reference evidence="1 2" key="1">
    <citation type="journal article" date="2021" name="Nat. Plants">
        <title>The Taxus genome provides insights into paclitaxel biosynthesis.</title>
        <authorList>
            <person name="Xiong X."/>
            <person name="Gou J."/>
            <person name="Liao Q."/>
            <person name="Li Y."/>
            <person name="Zhou Q."/>
            <person name="Bi G."/>
            <person name="Li C."/>
            <person name="Du R."/>
            <person name="Wang X."/>
            <person name="Sun T."/>
            <person name="Guo L."/>
            <person name="Liang H."/>
            <person name="Lu P."/>
            <person name="Wu Y."/>
            <person name="Zhang Z."/>
            <person name="Ro D.K."/>
            <person name="Shang Y."/>
            <person name="Huang S."/>
            <person name="Yan J."/>
        </authorList>
    </citation>
    <scope>NUCLEOTIDE SEQUENCE [LARGE SCALE GENOMIC DNA]</scope>
    <source>
        <strain evidence="1">Ta-2019</strain>
    </source>
</reference>